<protein>
    <submittedName>
        <fullName evidence="1">6561_t:CDS:1</fullName>
    </submittedName>
</protein>
<sequence length="61" mass="7333">MTNIETRKITSESKKHQRDQVPRELINKISNLSQEVKRLEKSPEVNVKYIRQKNQEIKELE</sequence>
<gene>
    <name evidence="1" type="ORF">RPERSI_LOCUS14128</name>
</gene>
<dbReference type="EMBL" id="CAJVQC010032170">
    <property type="protein sequence ID" value="CAG8750419.1"/>
    <property type="molecule type" value="Genomic_DNA"/>
</dbReference>
<keyword evidence="2" id="KW-1185">Reference proteome</keyword>
<reference evidence="1" key="1">
    <citation type="submission" date="2021-06" db="EMBL/GenBank/DDBJ databases">
        <authorList>
            <person name="Kallberg Y."/>
            <person name="Tangrot J."/>
            <person name="Rosling A."/>
        </authorList>
    </citation>
    <scope>NUCLEOTIDE SEQUENCE</scope>
    <source>
        <strain evidence="1">MA461A</strain>
    </source>
</reference>
<name>A0ACA9QGK1_9GLOM</name>
<evidence type="ECO:0000313" key="1">
    <source>
        <dbReference type="EMBL" id="CAG8750419.1"/>
    </source>
</evidence>
<comment type="caution">
    <text evidence="1">The sequence shown here is derived from an EMBL/GenBank/DDBJ whole genome shotgun (WGS) entry which is preliminary data.</text>
</comment>
<organism evidence="1 2">
    <name type="scientific">Racocetra persica</name>
    <dbReference type="NCBI Taxonomy" id="160502"/>
    <lineage>
        <taxon>Eukaryota</taxon>
        <taxon>Fungi</taxon>
        <taxon>Fungi incertae sedis</taxon>
        <taxon>Mucoromycota</taxon>
        <taxon>Glomeromycotina</taxon>
        <taxon>Glomeromycetes</taxon>
        <taxon>Diversisporales</taxon>
        <taxon>Gigasporaceae</taxon>
        <taxon>Racocetra</taxon>
    </lineage>
</organism>
<accession>A0ACA9QGK1</accession>
<dbReference type="Proteomes" id="UP000789920">
    <property type="component" value="Unassembled WGS sequence"/>
</dbReference>
<proteinExistence type="predicted"/>
<evidence type="ECO:0000313" key="2">
    <source>
        <dbReference type="Proteomes" id="UP000789920"/>
    </source>
</evidence>
<feature type="non-terminal residue" evidence="1">
    <location>
        <position position="61"/>
    </location>
</feature>